<feature type="domain" description="Helicase Helix-turn-helix" evidence="1">
    <location>
        <begin position="257"/>
        <end position="345"/>
    </location>
</feature>
<protein>
    <submittedName>
        <fullName evidence="2">Helix-turn-helix domain-containing protein</fullName>
    </submittedName>
</protein>
<name>A0ABS6JZV4_9BACI</name>
<dbReference type="InterPro" id="IPR008308">
    <property type="entry name" value="YpbB-like"/>
</dbReference>
<dbReference type="RefSeq" id="WP_088075046.1">
    <property type="nucleotide sequence ID" value="NZ_JAHQCR010000088.1"/>
</dbReference>
<keyword evidence="3" id="KW-1185">Reference proteome</keyword>
<gene>
    <name evidence="2" type="ORF">KS407_21450</name>
</gene>
<evidence type="ECO:0000259" key="1">
    <source>
        <dbReference type="Pfam" id="PF14493"/>
    </source>
</evidence>
<dbReference type="PIRSF" id="PIRSF021350">
    <property type="entry name" value="UCP021350"/>
    <property type="match status" value="1"/>
</dbReference>
<evidence type="ECO:0000313" key="3">
    <source>
        <dbReference type="Proteomes" id="UP000790580"/>
    </source>
</evidence>
<comment type="caution">
    <text evidence="2">The sequence shown here is derived from an EMBL/GenBank/DDBJ whole genome shotgun (WGS) entry which is preliminary data.</text>
</comment>
<sequence length="355" mass="41455">MSFIDWFLLTILSKLEGQRSAGGAFHILKGKRSAQTIQDVHLFHLKTYVGSMKDLSRENFDKKINEYIKVGLIINNNDHISLSVKGTEALSNLNKRFYLPEGYDGSKYEWTGLREVFWNRLSLIVQSVTHLIREEHSFIPVTYQLETQRWVRNFLKNTPLSVKELRDSLYNELYQFLNTLPSSRANLFTNRLSTPIATGRTFDQLCVAFYEDPLYTKVYFNSIIHQLLYQVSERKKEYGLLSKLIHDIVSTKMISESAKETEKLLNKGLELEEIMQVRGLKRSTIEDHFIELAINNHEFPILHFICKKDIEDVLTIASRFNTKRLRFIKDKLNNDISYFQIRLALTKAQEETSIG</sequence>
<dbReference type="EMBL" id="JAHQCR010000088">
    <property type="protein sequence ID" value="MBU9723993.1"/>
    <property type="molecule type" value="Genomic_DNA"/>
</dbReference>
<proteinExistence type="predicted"/>
<reference evidence="2 3" key="1">
    <citation type="submission" date="2021-06" db="EMBL/GenBank/DDBJ databases">
        <title>Bacillus sp. RD4P76, an endophyte from a halophyte.</title>
        <authorList>
            <person name="Sun J.-Q."/>
        </authorList>
    </citation>
    <scope>NUCLEOTIDE SEQUENCE [LARGE SCALE GENOMIC DNA]</scope>
    <source>
        <strain evidence="2 3">JCM 17098</strain>
    </source>
</reference>
<evidence type="ECO:0000313" key="2">
    <source>
        <dbReference type="EMBL" id="MBU9723993.1"/>
    </source>
</evidence>
<accession>A0ABS6JZV4</accession>
<dbReference type="Proteomes" id="UP000790580">
    <property type="component" value="Unassembled WGS sequence"/>
</dbReference>
<dbReference type="InterPro" id="IPR029491">
    <property type="entry name" value="Helicase_HTH"/>
</dbReference>
<dbReference type="Pfam" id="PF14493">
    <property type="entry name" value="HTH_40"/>
    <property type="match status" value="1"/>
</dbReference>
<organism evidence="2 3">
    <name type="scientific">Evansella alkalicola</name>
    <dbReference type="NCBI Taxonomy" id="745819"/>
    <lineage>
        <taxon>Bacteria</taxon>
        <taxon>Bacillati</taxon>
        <taxon>Bacillota</taxon>
        <taxon>Bacilli</taxon>
        <taxon>Bacillales</taxon>
        <taxon>Bacillaceae</taxon>
        <taxon>Evansella</taxon>
    </lineage>
</organism>